<feature type="domain" description="Mei2-like C-terminal RNA recognition motif" evidence="1">
    <location>
        <begin position="4"/>
        <end position="101"/>
    </location>
</feature>
<protein>
    <recommendedName>
        <fullName evidence="1">Mei2-like C-terminal RNA recognition motif domain-containing protein</fullName>
    </recommendedName>
</protein>
<evidence type="ECO:0000259" key="1">
    <source>
        <dbReference type="Pfam" id="PF04059"/>
    </source>
</evidence>
<dbReference type="Gene3D" id="3.30.70.330">
    <property type="match status" value="1"/>
</dbReference>
<sequence length="113" mass="13039">QDVRTTLMMRNIPNSWTFRDLKRRVDQVAMDQYDFSYLRIDFEKSTNVGYGFINLISPAATARFVEALQGTSWAPGTHPRKTVQLSYAAVQGIDCIIDKFRNSSIMSEFSDYR</sequence>
<evidence type="ECO:0000313" key="3">
    <source>
        <dbReference type="Proteomes" id="UP000799539"/>
    </source>
</evidence>
<dbReference type="AlphaFoldDB" id="A0A6A6F3E5"/>
<dbReference type="Pfam" id="PF04059">
    <property type="entry name" value="RRM_2"/>
    <property type="match status" value="1"/>
</dbReference>
<dbReference type="InterPro" id="IPR035979">
    <property type="entry name" value="RBD_domain_sf"/>
</dbReference>
<feature type="non-terminal residue" evidence="2">
    <location>
        <position position="1"/>
    </location>
</feature>
<keyword evidence="3" id="KW-1185">Reference proteome</keyword>
<name>A0A6A6F3E5_9PEZI</name>
<dbReference type="InterPro" id="IPR007201">
    <property type="entry name" value="Mei2-like_Rrm_C"/>
</dbReference>
<proteinExistence type="predicted"/>
<evidence type="ECO:0000313" key="2">
    <source>
        <dbReference type="EMBL" id="KAF2206837.1"/>
    </source>
</evidence>
<gene>
    <name evidence="2" type="ORF">CERZMDRAFT_8911</name>
</gene>
<organism evidence="2 3">
    <name type="scientific">Cercospora zeae-maydis SCOH1-5</name>
    <dbReference type="NCBI Taxonomy" id="717836"/>
    <lineage>
        <taxon>Eukaryota</taxon>
        <taxon>Fungi</taxon>
        <taxon>Dikarya</taxon>
        <taxon>Ascomycota</taxon>
        <taxon>Pezizomycotina</taxon>
        <taxon>Dothideomycetes</taxon>
        <taxon>Dothideomycetidae</taxon>
        <taxon>Mycosphaerellales</taxon>
        <taxon>Mycosphaerellaceae</taxon>
        <taxon>Cercospora</taxon>
    </lineage>
</organism>
<dbReference type="SUPFAM" id="SSF54928">
    <property type="entry name" value="RNA-binding domain, RBD"/>
    <property type="match status" value="1"/>
</dbReference>
<feature type="non-terminal residue" evidence="2">
    <location>
        <position position="113"/>
    </location>
</feature>
<reference evidence="2" key="1">
    <citation type="journal article" date="2020" name="Stud. Mycol.">
        <title>101 Dothideomycetes genomes: a test case for predicting lifestyles and emergence of pathogens.</title>
        <authorList>
            <person name="Haridas S."/>
            <person name="Albert R."/>
            <person name="Binder M."/>
            <person name="Bloem J."/>
            <person name="Labutti K."/>
            <person name="Salamov A."/>
            <person name="Andreopoulos B."/>
            <person name="Baker S."/>
            <person name="Barry K."/>
            <person name="Bills G."/>
            <person name="Bluhm B."/>
            <person name="Cannon C."/>
            <person name="Castanera R."/>
            <person name="Culley D."/>
            <person name="Daum C."/>
            <person name="Ezra D."/>
            <person name="Gonzalez J."/>
            <person name="Henrissat B."/>
            <person name="Kuo A."/>
            <person name="Liang C."/>
            <person name="Lipzen A."/>
            <person name="Lutzoni F."/>
            <person name="Magnuson J."/>
            <person name="Mondo S."/>
            <person name="Nolan M."/>
            <person name="Ohm R."/>
            <person name="Pangilinan J."/>
            <person name="Park H.-J."/>
            <person name="Ramirez L."/>
            <person name="Alfaro M."/>
            <person name="Sun H."/>
            <person name="Tritt A."/>
            <person name="Yoshinaga Y."/>
            <person name="Zwiers L.-H."/>
            <person name="Turgeon B."/>
            <person name="Goodwin S."/>
            <person name="Spatafora J."/>
            <person name="Crous P."/>
            <person name="Grigoriev I."/>
        </authorList>
    </citation>
    <scope>NUCLEOTIDE SEQUENCE</scope>
    <source>
        <strain evidence="2">SCOH1-5</strain>
    </source>
</reference>
<dbReference type="OrthoDB" id="417481at2759"/>
<dbReference type="InterPro" id="IPR012677">
    <property type="entry name" value="Nucleotide-bd_a/b_plait_sf"/>
</dbReference>
<accession>A0A6A6F3E5</accession>
<dbReference type="EMBL" id="ML992711">
    <property type="protein sequence ID" value="KAF2206837.1"/>
    <property type="molecule type" value="Genomic_DNA"/>
</dbReference>
<dbReference type="Proteomes" id="UP000799539">
    <property type="component" value="Unassembled WGS sequence"/>
</dbReference>
<dbReference type="GO" id="GO:0003676">
    <property type="term" value="F:nucleic acid binding"/>
    <property type="evidence" value="ECO:0007669"/>
    <property type="project" value="InterPro"/>
</dbReference>